<dbReference type="EC" id="3.4.11.-" evidence="9"/>
<name>A0A449BEM1_HAPAX</name>
<feature type="active site" description="Proton acceptor" evidence="7">
    <location>
        <position position="207"/>
    </location>
</feature>
<dbReference type="InterPro" id="IPR008007">
    <property type="entry name" value="Peptidase_M42"/>
</dbReference>
<dbReference type="GO" id="GO:0004177">
    <property type="term" value="F:aminopeptidase activity"/>
    <property type="evidence" value="ECO:0007669"/>
    <property type="project" value="UniProtKB-UniRule"/>
</dbReference>
<dbReference type="AlphaFoldDB" id="A0A449BEM1"/>
<organism evidence="9 10">
    <name type="scientific">Haploplasma axanthum</name>
    <name type="common">Acholeplasma axanthum</name>
    <dbReference type="NCBI Taxonomy" id="29552"/>
    <lineage>
        <taxon>Bacteria</taxon>
        <taxon>Bacillati</taxon>
        <taxon>Mycoplasmatota</taxon>
        <taxon>Mollicutes</taxon>
        <taxon>Acholeplasmatales</taxon>
        <taxon>Acholeplasmataceae</taxon>
        <taxon>Haploplasma</taxon>
    </lineage>
</organism>
<dbReference type="PANTHER" id="PTHR32481:SF21">
    <property type="entry name" value="AMINOPEPTIDASE YSDC-RELATED"/>
    <property type="match status" value="1"/>
</dbReference>
<dbReference type="Pfam" id="PF05343">
    <property type="entry name" value="Peptidase_M42"/>
    <property type="match status" value="1"/>
</dbReference>
<dbReference type="EMBL" id="LR215048">
    <property type="protein sequence ID" value="VEU80872.1"/>
    <property type="molecule type" value="Genomic_DNA"/>
</dbReference>
<comment type="similarity">
    <text evidence="1 6">Belongs to the peptidase M42 family.</text>
</comment>
<evidence type="ECO:0000256" key="4">
    <source>
        <dbReference type="ARBA" id="ARBA00022723"/>
    </source>
</evidence>
<dbReference type="KEGG" id="aaxa:NCTC10138_01260"/>
<evidence type="ECO:0000256" key="2">
    <source>
        <dbReference type="ARBA" id="ARBA00022438"/>
    </source>
</evidence>
<dbReference type="STRING" id="1278311.GCA_000428705_00251"/>
<evidence type="ECO:0000256" key="7">
    <source>
        <dbReference type="PIRSR" id="PIRSR001123-1"/>
    </source>
</evidence>
<dbReference type="PANTHER" id="PTHR32481">
    <property type="entry name" value="AMINOPEPTIDASE"/>
    <property type="match status" value="1"/>
</dbReference>
<keyword evidence="2 9" id="KW-0031">Aminopeptidase</keyword>
<dbReference type="Gene3D" id="2.40.30.40">
    <property type="entry name" value="Peptidase M42, domain 2"/>
    <property type="match status" value="1"/>
</dbReference>
<dbReference type="InterPro" id="IPR051464">
    <property type="entry name" value="Peptidase_M42_aminopept"/>
</dbReference>
<feature type="binding site" evidence="8">
    <location>
        <position position="175"/>
    </location>
    <ligand>
        <name>Zn(2+)</name>
        <dbReference type="ChEBI" id="CHEBI:29105"/>
        <label>2</label>
    </ligand>
</feature>
<dbReference type="GO" id="GO:0046872">
    <property type="term" value="F:metal ion binding"/>
    <property type="evidence" value="ECO:0007669"/>
    <property type="project" value="UniProtKB-UniRule"/>
</dbReference>
<keyword evidence="4 8" id="KW-0479">Metal-binding</keyword>
<evidence type="ECO:0000256" key="6">
    <source>
        <dbReference type="PIRNR" id="PIRNR001123"/>
    </source>
</evidence>
<evidence type="ECO:0000256" key="3">
    <source>
        <dbReference type="ARBA" id="ARBA00022670"/>
    </source>
</evidence>
<evidence type="ECO:0000256" key="5">
    <source>
        <dbReference type="ARBA" id="ARBA00022801"/>
    </source>
</evidence>
<reference evidence="9 10" key="1">
    <citation type="submission" date="2019-01" db="EMBL/GenBank/DDBJ databases">
        <authorList>
            <consortium name="Pathogen Informatics"/>
        </authorList>
    </citation>
    <scope>NUCLEOTIDE SEQUENCE [LARGE SCALE GENOMIC DNA]</scope>
    <source>
        <strain evidence="9 10">NCTC10138</strain>
    </source>
</reference>
<dbReference type="Proteomes" id="UP000289841">
    <property type="component" value="Chromosome"/>
</dbReference>
<dbReference type="GO" id="GO:0006508">
    <property type="term" value="P:proteolysis"/>
    <property type="evidence" value="ECO:0007669"/>
    <property type="project" value="UniProtKB-KW"/>
</dbReference>
<keyword evidence="3" id="KW-0645">Protease</keyword>
<dbReference type="OrthoDB" id="9772053at2"/>
<comment type="cofactor">
    <cofactor evidence="8">
        <name>a divalent metal cation</name>
        <dbReference type="ChEBI" id="CHEBI:60240"/>
    </cofactor>
    <text evidence="8">Binds 2 divalent metal cations per subunit.</text>
</comment>
<dbReference type="RefSeq" id="WP_035375920.1">
    <property type="nucleotide sequence ID" value="NZ_LR215048.1"/>
</dbReference>
<dbReference type="CDD" id="cd05656">
    <property type="entry name" value="M42_Frv"/>
    <property type="match status" value="1"/>
</dbReference>
<dbReference type="SUPFAM" id="SSF53187">
    <property type="entry name" value="Zn-dependent exopeptidases"/>
    <property type="match status" value="1"/>
</dbReference>
<feature type="binding site" evidence="8">
    <location>
        <position position="316"/>
    </location>
    <ligand>
        <name>Zn(2+)</name>
        <dbReference type="ChEBI" id="CHEBI:29105"/>
        <label>2</label>
    </ligand>
</feature>
<proteinExistence type="inferred from homology"/>
<feature type="binding site" evidence="8">
    <location>
        <position position="61"/>
    </location>
    <ligand>
        <name>Zn(2+)</name>
        <dbReference type="ChEBI" id="CHEBI:29105"/>
        <label>1</label>
    </ligand>
</feature>
<keyword evidence="10" id="KW-1185">Reference proteome</keyword>
<dbReference type="Gene3D" id="3.40.630.10">
    <property type="entry name" value="Zn peptidases"/>
    <property type="match status" value="1"/>
</dbReference>
<dbReference type="PIRSF" id="PIRSF001123">
    <property type="entry name" value="PepA_GA"/>
    <property type="match status" value="1"/>
</dbReference>
<feature type="binding site" evidence="8">
    <location>
        <position position="175"/>
    </location>
    <ligand>
        <name>Zn(2+)</name>
        <dbReference type="ChEBI" id="CHEBI:29105"/>
        <label>1</label>
    </ligand>
</feature>
<dbReference type="InterPro" id="IPR023367">
    <property type="entry name" value="Peptidase_M42_dom2"/>
</dbReference>
<evidence type="ECO:0000256" key="8">
    <source>
        <dbReference type="PIRSR" id="PIRSR001123-2"/>
    </source>
</evidence>
<feature type="binding site" evidence="8">
    <location>
        <position position="230"/>
    </location>
    <ligand>
        <name>Zn(2+)</name>
        <dbReference type="ChEBI" id="CHEBI:29105"/>
        <label>1</label>
    </ligand>
</feature>
<dbReference type="SUPFAM" id="SSF101821">
    <property type="entry name" value="Aminopeptidase/glucanase lid domain"/>
    <property type="match status" value="1"/>
</dbReference>
<evidence type="ECO:0000313" key="9">
    <source>
        <dbReference type="EMBL" id="VEU80872.1"/>
    </source>
</evidence>
<sequence>MSKELLKKLSEANGVPGNEFQVARLIEKEIKPLVTEIKKDNLGSVIGVKEGNGPHILIGGHMDEVGLMVKGITNEGFIKFQTLGGWYSQVMLAQEWQITTKKGIVIGVTGSKPPHIIPLEKRKEAANIDDMFLDVGVSSKEEAIKLGIEPGNMITPLQEFRELGNKNYLLGKAWDNRIGSAVVIEVLKNLKDTKLDNKLFGAFTVQEEVGLRGAKTTSYVVEPQIAFAIDTGFGNDVPGSVSEEQTLGKGPQILLFDGGLIAHRGLRKFVIDIAKELNIPYQEGVINGGRTDAGEMHLSHSGAAALSICIPTRYMHSHTSVIHYEDFQNTVKLMTEVLRRLNAETVNKILFDFE</sequence>
<keyword evidence="5 9" id="KW-0378">Hydrolase</keyword>
<gene>
    <name evidence="9" type="primary">ysdC</name>
    <name evidence="9" type="ORF">NCTC10138_01260</name>
</gene>
<evidence type="ECO:0000256" key="1">
    <source>
        <dbReference type="ARBA" id="ARBA00006272"/>
    </source>
</evidence>
<accession>A0A449BEM1</accession>
<protein>
    <submittedName>
        <fullName evidence="9">Aminopeptidase ysdC</fullName>
        <ecNumber evidence="9">3.4.11.-</ecNumber>
    </submittedName>
</protein>
<feature type="binding site" evidence="8">
    <location>
        <position position="208"/>
    </location>
    <ligand>
        <name>Zn(2+)</name>
        <dbReference type="ChEBI" id="CHEBI:29105"/>
        <label>2</label>
    </ligand>
</feature>
<evidence type="ECO:0000313" key="10">
    <source>
        <dbReference type="Proteomes" id="UP000289841"/>
    </source>
</evidence>